<dbReference type="InterPro" id="IPR051351">
    <property type="entry name" value="Ascorbate-PTS_EIIA_comp"/>
</dbReference>
<keyword evidence="3" id="KW-0963">Cytoplasm</keyword>
<dbReference type="EMBL" id="JBHLSV010000007">
    <property type="protein sequence ID" value="MFC0673880.1"/>
    <property type="molecule type" value="Genomic_DNA"/>
</dbReference>
<dbReference type="SUPFAM" id="SSF55804">
    <property type="entry name" value="Phoshotransferase/anion transport protein"/>
    <property type="match status" value="1"/>
</dbReference>
<dbReference type="RefSeq" id="WP_376979813.1">
    <property type="nucleotide sequence ID" value="NZ_JBHLSV010000007.1"/>
</dbReference>
<evidence type="ECO:0000256" key="3">
    <source>
        <dbReference type="ARBA" id="ARBA00022490"/>
    </source>
</evidence>
<dbReference type="Pfam" id="PF00359">
    <property type="entry name" value="PTS_EIIA_2"/>
    <property type="match status" value="1"/>
</dbReference>
<dbReference type="PANTHER" id="PTHR36203:SF1">
    <property type="entry name" value="ASCORBATE-SPECIFIC PTS SYSTEM EIIA COMPONENT"/>
    <property type="match status" value="1"/>
</dbReference>
<keyword evidence="5" id="KW-0808">Transferase</keyword>
<sequence>MLDDVLTDDRIQFAQRTTWREAVTLAAAPLLADGSVRAEYVEQILENIAAPGGTYMDLGFGIALAHARPEAGVDATALALLVLEEPVALADDPAHQDSLVFVLAATDGEAHRGLMAQLATLLIDAEARTRLTRARSHAEVRAAIAPAR</sequence>
<keyword evidence="12" id="KW-0762">Sugar transport</keyword>
<dbReference type="InterPro" id="IPR002178">
    <property type="entry name" value="PTS_EIIA_type-2_dom"/>
</dbReference>
<keyword evidence="2" id="KW-0813">Transport</keyword>
<organism evidence="12 13">
    <name type="scientific">Brachybacterium hainanense</name>
    <dbReference type="NCBI Taxonomy" id="1541174"/>
    <lineage>
        <taxon>Bacteria</taxon>
        <taxon>Bacillati</taxon>
        <taxon>Actinomycetota</taxon>
        <taxon>Actinomycetes</taxon>
        <taxon>Micrococcales</taxon>
        <taxon>Dermabacteraceae</taxon>
        <taxon>Brachybacterium</taxon>
    </lineage>
</organism>
<keyword evidence="4" id="KW-0597">Phosphoprotein</keyword>
<evidence type="ECO:0000256" key="9">
    <source>
        <dbReference type="ARBA" id="ARBA00041175"/>
    </source>
</evidence>
<accession>A0ABV6RA58</accession>
<comment type="function">
    <text evidence="8">The phosphoenolpyruvate-dependent sugar phosphotransferase system (sugar PTS), a major carbohydrate active transport system, catalyzes the phosphorylation of incoming sugar substrates concomitantly with their translocation across the cell membrane. The enzyme II UlaABC PTS system is involved in ascorbate transport.</text>
</comment>
<dbReference type="PANTHER" id="PTHR36203">
    <property type="entry name" value="ASCORBATE-SPECIFIC PTS SYSTEM EIIA COMPONENT"/>
    <property type="match status" value="1"/>
</dbReference>
<evidence type="ECO:0000313" key="13">
    <source>
        <dbReference type="Proteomes" id="UP001589793"/>
    </source>
</evidence>
<evidence type="ECO:0000313" key="12">
    <source>
        <dbReference type="EMBL" id="MFC0673880.1"/>
    </source>
</evidence>
<gene>
    <name evidence="12" type="ORF">ACFFF6_07920</name>
</gene>
<comment type="subcellular location">
    <subcellularLocation>
        <location evidence="1">Cytoplasm</location>
    </subcellularLocation>
</comment>
<evidence type="ECO:0000256" key="8">
    <source>
        <dbReference type="ARBA" id="ARBA00037387"/>
    </source>
</evidence>
<evidence type="ECO:0000256" key="5">
    <source>
        <dbReference type="ARBA" id="ARBA00022679"/>
    </source>
</evidence>
<reference evidence="12 13" key="1">
    <citation type="submission" date="2024-09" db="EMBL/GenBank/DDBJ databases">
        <authorList>
            <person name="Sun Q."/>
            <person name="Mori K."/>
        </authorList>
    </citation>
    <scope>NUCLEOTIDE SEQUENCE [LARGE SCALE GENOMIC DNA]</scope>
    <source>
        <strain evidence="12 13">CICC 10874</strain>
    </source>
</reference>
<evidence type="ECO:0000256" key="6">
    <source>
        <dbReference type="ARBA" id="ARBA00022683"/>
    </source>
</evidence>
<dbReference type="Gene3D" id="3.40.930.10">
    <property type="entry name" value="Mannitol-specific EII, Chain A"/>
    <property type="match status" value="1"/>
</dbReference>
<keyword evidence="6" id="KW-0598">Phosphotransferase system</keyword>
<protein>
    <recommendedName>
        <fullName evidence="9">Ascorbate-specific PTS system EIIA component</fullName>
    </recommendedName>
    <alternativeName>
        <fullName evidence="10">Ascorbate-specific phosphotransferase enzyme IIA component</fullName>
    </alternativeName>
</protein>
<dbReference type="CDD" id="cd00211">
    <property type="entry name" value="PTS_IIA_fru"/>
    <property type="match status" value="1"/>
</dbReference>
<dbReference type="InterPro" id="IPR016152">
    <property type="entry name" value="PTrfase/Anion_transptr"/>
</dbReference>
<dbReference type="PROSITE" id="PS51094">
    <property type="entry name" value="PTS_EIIA_TYPE_2"/>
    <property type="match status" value="1"/>
</dbReference>
<keyword evidence="7" id="KW-0418">Kinase</keyword>
<evidence type="ECO:0000256" key="4">
    <source>
        <dbReference type="ARBA" id="ARBA00022553"/>
    </source>
</evidence>
<evidence type="ECO:0000256" key="7">
    <source>
        <dbReference type="ARBA" id="ARBA00022777"/>
    </source>
</evidence>
<dbReference type="Proteomes" id="UP001589793">
    <property type="component" value="Unassembled WGS sequence"/>
</dbReference>
<feature type="domain" description="PTS EIIA type-2" evidence="11">
    <location>
        <begin position="1"/>
        <end position="147"/>
    </location>
</feature>
<evidence type="ECO:0000256" key="1">
    <source>
        <dbReference type="ARBA" id="ARBA00004496"/>
    </source>
</evidence>
<comment type="caution">
    <text evidence="12">The sequence shown here is derived from an EMBL/GenBank/DDBJ whole genome shotgun (WGS) entry which is preliminary data.</text>
</comment>
<evidence type="ECO:0000259" key="11">
    <source>
        <dbReference type="PROSITE" id="PS51094"/>
    </source>
</evidence>
<name>A0ABV6RA58_9MICO</name>
<evidence type="ECO:0000256" key="2">
    <source>
        <dbReference type="ARBA" id="ARBA00022448"/>
    </source>
</evidence>
<evidence type="ECO:0000256" key="10">
    <source>
        <dbReference type="ARBA" id="ARBA00042072"/>
    </source>
</evidence>
<proteinExistence type="predicted"/>
<keyword evidence="13" id="KW-1185">Reference proteome</keyword>